<keyword evidence="1" id="KW-0056">Arginine metabolism</keyword>
<dbReference type="InterPro" id="IPR016181">
    <property type="entry name" value="Acyl_CoA_acyltransferase"/>
</dbReference>
<dbReference type="PANTHER" id="PTHR30420:SF1">
    <property type="entry name" value="ARGININE N-SUCCINYLTRANSFERASE"/>
    <property type="match status" value="1"/>
</dbReference>
<gene>
    <name evidence="4" type="ORF">LHGZ1_2007</name>
</gene>
<dbReference type="GO" id="GO:0006527">
    <property type="term" value="P:L-arginine catabolic process"/>
    <property type="evidence" value="ECO:0007669"/>
    <property type="project" value="InterPro"/>
</dbReference>
<dbReference type="Proteomes" id="UP000197424">
    <property type="component" value="Chromosome"/>
</dbReference>
<proteinExistence type="predicted"/>
<protein>
    <submittedName>
        <fullName evidence="4">Arginine N-succinyltransferase</fullName>
    </submittedName>
</protein>
<dbReference type="AlphaFoldDB" id="A0A248LJB8"/>
<dbReference type="PANTHER" id="PTHR30420">
    <property type="entry name" value="N-SUCCINYLARGININE DIHYDROLASE"/>
    <property type="match status" value="1"/>
</dbReference>
<reference evidence="5" key="1">
    <citation type="submission" date="2017-06" db="EMBL/GenBank/DDBJ databases">
        <title>Whole genome sequence of Laribacter hongkongensis LHGZ1.</title>
        <authorList>
            <person name="Chen D."/>
            <person name="Wu H."/>
            <person name="Chen J."/>
        </authorList>
    </citation>
    <scope>NUCLEOTIDE SEQUENCE [LARGE SCALE GENOMIC DNA]</scope>
    <source>
        <strain evidence="5">LHGZ1</strain>
    </source>
</reference>
<dbReference type="EMBL" id="CP022115">
    <property type="protein sequence ID" value="ASJ24838.1"/>
    <property type="molecule type" value="Genomic_DNA"/>
</dbReference>
<sequence>MLQVRPVRVSDLPALECFAEQSGVGMTSLPSDRERLFGRIRRSMASFASDAGRQGDEIYVFMLEDEGEALGTAAIVASAGLNEPFYNYRNETLVHASPSLQVNNRIHALNMCHDLTGATQLDGCFVPSLVAATVNFLSRARLLFIACQPERFAPQMVAEFPGWCDEQDQSPFWEAIGRRFFKMSYVEAEHLISTKSKTFVAELMPTYPVYVPLLPGAAQQVMGQIHPQSELPFAALLHEGFEAERYIDIFDGGAVLTADVRNVATIAGSRRWPVVISASMPTNPHVWLVANGKSVDFRVVQTPACLWHGQLWITPEVAETLLVSTSDLVCAIREEVAA</sequence>
<accession>A0A248LJB8</accession>
<dbReference type="InterPro" id="IPR007041">
    <property type="entry name" value="Arg_succinylTrfase_AstA/AruG"/>
</dbReference>
<dbReference type="OrthoDB" id="21121at2"/>
<dbReference type="GO" id="GO:0008791">
    <property type="term" value="F:arginine N-succinyltransferase activity"/>
    <property type="evidence" value="ECO:0007669"/>
    <property type="project" value="InterPro"/>
</dbReference>
<name>A0A248LJB8_9NEIS</name>
<evidence type="ECO:0000313" key="4">
    <source>
        <dbReference type="EMBL" id="ASJ24838.1"/>
    </source>
</evidence>
<keyword evidence="3" id="KW-0012">Acyltransferase</keyword>
<organism evidence="4 5">
    <name type="scientific">Laribacter hongkongensis</name>
    <dbReference type="NCBI Taxonomy" id="168471"/>
    <lineage>
        <taxon>Bacteria</taxon>
        <taxon>Pseudomonadati</taxon>
        <taxon>Pseudomonadota</taxon>
        <taxon>Betaproteobacteria</taxon>
        <taxon>Neisseriales</taxon>
        <taxon>Aquaspirillaceae</taxon>
        <taxon>Laribacter</taxon>
    </lineage>
</organism>
<dbReference type="NCBIfam" id="TIGR03243">
    <property type="entry name" value="arg_catab_AOST"/>
    <property type="match status" value="1"/>
</dbReference>
<evidence type="ECO:0000313" key="5">
    <source>
        <dbReference type="Proteomes" id="UP000197424"/>
    </source>
</evidence>
<keyword evidence="2 4" id="KW-0808">Transferase</keyword>
<dbReference type="Pfam" id="PF04958">
    <property type="entry name" value="AstA"/>
    <property type="match status" value="1"/>
</dbReference>
<dbReference type="RefSeq" id="WP_088860959.1">
    <property type="nucleotide sequence ID" value="NZ_CP022115.1"/>
</dbReference>
<evidence type="ECO:0000256" key="3">
    <source>
        <dbReference type="ARBA" id="ARBA00023315"/>
    </source>
</evidence>
<dbReference type="SUPFAM" id="SSF55729">
    <property type="entry name" value="Acyl-CoA N-acyltransferases (Nat)"/>
    <property type="match status" value="1"/>
</dbReference>
<evidence type="ECO:0000256" key="1">
    <source>
        <dbReference type="ARBA" id="ARBA00022503"/>
    </source>
</evidence>
<evidence type="ECO:0000256" key="2">
    <source>
        <dbReference type="ARBA" id="ARBA00022679"/>
    </source>
</evidence>